<keyword evidence="1" id="KW-0238">DNA-binding</keyword>
<dbReference type="Pfam" id="PF01381">
    <property type="entry name" value="HTH_3"/>
    <property type="match status" value="1"/>
</dbReference>
<name>A0A0F4HBQ2_LIMFE</name>
<dbReference type="CDD" id="cd00093">
    <property type="entry name" value="HTH_XRE"/>
    <property type="match status" value="1"/>
</dbReference>
<dbReference type="Proteomes" id="UP000185427">
    <property type="component" value="Chromosome"/>
</dbReference>
<sequence length="115" mass="13369">MEDNHSYYWGIVMIGARIKHLRKGRNLSQTMLGKYIGVSQTTVTAWETNRTEPSSTYVTKLAELFEVSTDYLLDHERSIRQPVTVDLADENVNLTYRGRPLSKNDRNIIYQLMED</sequence>
<gene>
    <name evidence="2" type="ORF">BUW47_01285</name>
</gene>
<dbReference type="PATRIC" id="fig|1613.32.peg.1957"/>
<dbReference type="SMART" id="SM00530">
    <property type="entry name" value="HTH_XRE"/>
    <property type="match status" value="1"/>
</dbReference>
<dbReference type="GO" id="GO:0003677">
    <property type="term" value="F:DNA binding"/>
    <property type="evidence" value="ECO:0007669"/>
    <property type="project" value="UniProtKB-KW"/>
</dbReference>
<organism evidence="2 3">
    <name type="scientific">Limosilactobacillus fermentum</name>
    <name type="common">Lactobacillus fermentum</name>
    <dbReference type="NCBI Taxonomy" id="1613"/>
    <lineage>
        <taxon>Bacteria</taxon>
        <taxon>Bacillati</taxon>
        <taxon>Bacillota</taxon>
        <taxon>Bacilli</taxon>
        <taxon>Lactobacillales</taxon>
        <taxon>Lactobacillaceae</taxon>
        <taxon>Limosilactobacillus</taxon>
    </lineage>
</organism>
<dbReference type="PANTHER" id="PTHR46558">
    <property type="entry name" value="TRACRIPTIONAL REGULATORY PROTEIN-RELATED-RELATED"/>
    <property type="match status" value="1"/>
</dbReference>
<reference evidence="2 3" key="1">
    <citation type="submission" date="2016-12" db="EMBL/GenBank/DDBJ databases">
        <title>Complete Genome Sequence of Lactobacillus fermentum Strain SNUV175, a Probiotic for Treatment of Bacterial Vaginosis.</title>
        <authorList>
            <person name="Lee S."/>
            <person name="You H.J."/>
            <person name="Kwon B."/>
            <person name="Ko G."/>
        </authorList>
    </citation>
    <scope>NUCLEOTIDE SEQUENCE [LARGE SCALE GENOMIC DNA]</scope>
    <source>
        <strain evidence="2 3">SNUV175</strain>
    </source>
</reference>
<dbReference type="InterPro" id="IPR001387">
    <property type="entry name" value="Cro/C1-type_HTH"/>
</dbReference>
<dbReference type="AlphaFoldDB" id="A0A0F4HBQ2"/>
<accession>A0A0F4HBQ2</accession>
<dbReference type="PROSITE" id="PS50943">
    <property type="entry name" value="HTH_CROC1"/>
    <property type="match status" value="1"/>
</dbReference>
<dbReference type="EMBL" id="CP019030">
    <property type="protein sequence ID" value="APU45171.1"/>
    <property type="molecule type" value="Genomic_DNA"/>
</dbReference>
<dbReference type="InterPro" id="IPR010982">
    <property type="entry name" value="Lambda_DNA-bd_dom_sf"/>
</dbReference>
<dbReference type="SUPFAM" id="SSF47413">
    <property type="entry name" value="lambda repressor-like DNA-binding domains"/>
    <property type="match status" value="1"/>
</dbReference>
<dbReference type="PANTHER" id="PTHR46558:SF11">
    <property type="entry name" value="HTH-TYPE TRANSCRIPTIONAL REGULATOR XRE"/>
    <property type="match status" value="1"/>
</dbReference>
<evidence type="ECO:0000313" key="3">
    <source>
        <dbReference type="Proteomes" id="UP000185427"/>
    </source>
</evidence>
<evidence type="ECO:0000313" key="2">
    <source>
        <dbReference type="EMBL" id="APU45171.1"/>
    </source>
</evidence>
<evidence type="ECO:0000256" key="1">
    <source>
        <dbReference type="ARBA" id="ARBA00023125"/>
    </source>
</evidence>
<dbReference type="RefSeq" id="WP_035426260.1">
    <property type="nucleotide sequence ID" value="NZ_CP025592.1"/>
</dbReference>
<proteinExistence type="predicted"/>
<dbReference type="OrthoDB" id="9805856at2"/>
<protein>
    <submittedName>
        <fullName evidence="2">Transcriptional regulator</fullName>
    </submittedName>
</protein>
<dbReference type="Gene3D" id="1.10.260.40">
    <property type="entry name" value="lambda repressor-like DNA-binding domains"/>
    <property type="match status" value="1"/>
</dbReference>